<keyword evidence="1" id="KW-1133">Transmembrane helix</keyword>
<evidence type="ECO:0000256" key="1">
    <source>
        <dbReference type="SAM" id="Phobius"/>
    </source>
</evidence>
<dbReference type="EMBL" id="JACIEC010000001">
    <property type="protein sequence ID" value="MBB4143184.1"/>
    <property type="molecule type" value="Genomic_DNA"/>
</dbReference>
<keyword evidence="1" id="KW-0472">Membrane</keyword>
<keyword evidence="3" id="KW-1185">Reference proteome</keyword>
<name>A0A7W6LF07_9HYPH</name>
<dbReference type="RefSeq" id="WP_165132831.1">
    <property type="nucleotide sequence ID" value="NZ_CP049250.1"/>
</dbReference>
<comment type="caution">
    <text evidence="2">The sequence shown here is derived from an EMBL/GenBank/DDBJ whole genome shotgun (WGS) entry which is preliminary data.</text>
</comment>
<keyword evidence="1" id="KW-0812">Transmembrane</keyword>
<evidence type="ECO:0000313" key="3">
    <source>
        <dbReference type="Proteomes" id="UP000519897"/>
    </source>
</evidence>
<reference evidence="2 3" key="1">
    <citation type="submission" date="2020-08" db="EMBL/GenBank/DDBJ databases">
        <title>Genomic Encyclopedia of Type Strains, Phase IV (KMG-IV): sequencing the most valuable type-strain genomes for metagenomic binning, comparative biology and taxonomic classification.</title>
        <authorList>
            <person name="Goeker M."/>
        </authorList>
    </citation>
    <scope>NUCLEOTIDE SEQUENCE [LARGE SCALE GENOMIC DNA]</scope>
    <source>
        <strain evidence="2 3">DSM 29514</strain>
    </source>
</reference>
<protein>
    <submittedName>
        <fullName evidence="2">Uncharacterized protein</fullName>
    </submittedName>
</protein>
<dbReference type="Proteomes" id="UP000519897">
    <property type="component" value="Unassembled WGS sequence"/>
</dbReference>
<dbReference type="AlphaFoldDB" id="A0A7W6LF07"/>
<organism evidence="2 3">
    <name type="scientific">Rhizobium rhizoryzae</name>
    <dbReference type="NCBI Taxonomy" id="451876"/>
    <lineage>
        <taxon>Bacteria</taxon>
        <taxon>Pseudomonadati</taxon>
        <taxon>Pseudomonadota</taxon>
        <taxon>Alphaproteobacteria</taxon>
        <taxon>Hyphomicrobiales</taxon>
        <taxon>Rhizobiaceae</taxon>
        <taxon>Rhizobium/Agrobacterium group</taxon>
        <taxon>Rhizobium</taxon>
    </lineage>
</organism>
<gene>
    <name evidence="2" type="ORF">GGQ72_001683</name>
</gene>
<accession>A0A7W6LF07</accession>
<feature type="transmembrane region" description="Helical" evidence="1">
    <location>
        <begin position="58"/>
        <end position="82"/>
    </location>
</feature>
<proteinExistence type="predicted"/>
<evidence type="ECO:0000313" key="2">
    <source>
        <dbReference type="EMBL" id="MBB4143184.1"/>
    </source>
</evidence>
<sequence length="217" mass="24367">MISGVERQTSPGPEQSLEFAWTHKLNVDAPMFKLGQMQYEGQTVMLKLGRTMLLVDRYAVRVVSIAAAAGLCLLTAAAYVAATYKREAVEATLGTSISNFLYGVCDPAYEAFVDRRGTPIDNTAKVSNRFKVYHPALAITEDEEAEVIEFVERASGWSIPFDVTFSVHFRGDGSATFQPYQRNMDQIEINECGYLIGDDYATRQRHAERLRNNQRTY</sequence>